<dbReference type="Proteomes" id="UP000284751">
    <property type="component" value="Unassembled WGS sequence"/>
</dbReference>
<protein>
    <submittedName>
        <fullName evidence="1">rRNA biogenesis protein rrp5</fullName>
    </submittedName>
</protein>
<organism evidence="1 2">
    <name type="scientific">[Clostridium] leptum</name>
    <dbReference type="NCBI Taxonomy" id="1535"/>
    <lineage>
        <taxon>Bacteria</taxon>
        <taxon>Bacillati</taxon>
        <taxon>Bacillota</taxon>
        <taxon>Clostridia</taxon>
        <taxon>Eubacteriales</taxon>
        <taxon>Oscillospiraceae</taxon>
        <taxon>Oscillospiraceae incertae sedis</taxon>
    </lineage>
</organism>
<reference evidence="1 2" key="1">
    <citation type="submission" date="2018-08" db="EMBL/GenBank/DDBJ databases">
        <title>A genome reference for cultivated species of the human gut microbiota.</title>
        <authorList>
            <person name="Zou Y."/>
            <person name="Xue W."/>
            <person name="Luo G."/>
        </authorList>
    </citation>
    <scope>NUCLEOTIDE SEQUENCE [LARGE SCALE GENOMIC DNA]</scope>
    <source>
        <strain evidence="1 2">AF28-26</strain>
    </source>
</reference>
<evidence type="ECO:0000313" key="1">
    <source>
        <dbReference type="EMBL" id="RGQ43399.1"/>
    </source>
</evidence>
<comment type="caution">
    <text evidence="1">The sequence shown here is derived from an EMBL/GenBank/DDBJ whole genome shotgun (WGS) entry which is preliminary data.</text>
</comment>
<name>A0A412AZJ6_9FIRM</name>
<dbReference type="AlphaFoldDB" id="A0A412AZJ6"/>
<sequence>MSKVKLLLDVVEDLRSLADSVQAVADAMLQNEPTVDAEPKTPVPALQKELTREEVRAALGEKSRAGFTTEIQALLKKYGAPKLSGIDPKHYEALLKDVEVLKDAP</sequence>
<proteinExistence type="predicted"/>
<dbReference type="EMBL" id="QRTC01000006">
    <property type="protein sequence ID" value="RGQ43399.1"/>
    <property type="molecule type" value="Genomic_DNA"/>
</dbReference>
<accession>A0A412AZJ6</accession>
<evidence type="ECO:0000313" key="2">
    <source>
        <dbReference type="Proteomes" id="UP000284751"/>
    </source>
</evidence>
<gene>
    <name evidence="1" type="ORF">DWY99_03140</name>
</gene>